<reference evidence="2 3" key="1">
    <citation type="submission" date="2023-08" db="EMBL/GenBank/DDBJ databases">
        <authorList>
            <person name="Palmer J.M."/>
        </authorList>
    </citation>
    <scope>NUCLEOTIDE SEQUENCE [LARGE SCALE GENOMIC DNA]</scope>
    <source>
        <strain evidence="2 3">TWF481</strain>
    </source>
</reference>
<evidence type="ECO:0000259" key="1">
    <source>
        <dbReference type="PROSITE" id="PS50181"/>
    </source>
</evidence>
<evidence type="ECO:0000313" key="2">
    <source>
        <dbReference type="EMBL" id="KAK6500279.1"/>
    </source>
</evidence>
<dbReference type="AlphaFoldDB" id="A0AAV9W1B1"/>
<proteinExistence type="predicted"/>
<sequence>MGDRQNGSFPRSPLLRIPQELLLHILVLLPLDDQITAIKVCSTFHNLILHTPLIRNTRYAIDSGAVQVRGSLNPYPLQDPRFTVPDTHTALGPEPVHPFSKLICASVGDNITRYAFRTKYDGDPQRGMITEDISKKPPTQEEIEAEKNTAIIALTVGIYRFKIQDITNSPFLDELWIRPPIGSRENSEFVNEDGVYIAIECQVFVQRNLFMDHTPDPRKWEERLKITKDTTVRQLTAVLFKTAFRKLRLTGLESNATAENVIRLWKNRDREGWMFWLIHNRTSPETRNMVWKLGANPLGDYMVSRRILETK</sequence>
<dbReference type="Proteomes" id="UP001370758">
    <property type="component" value="Unassembled WGS sequence"/>
</dbReference>
<dbReference type="PROSITE" id="PS50181">
    <property type="entry name" value="FBOX"/>
    <property type="match status" value="1"/>
</dbReference>
<protein>
    <recommendedName>
        <fullName evidence="1">F-box domain-containing protein</fullName>
    </recommendedName>
</protein>
<dbReference type="SUPFAM" id="SSF81383">
    <property type="entry name" value="F-box domain"/>
    <property type="match status" value="1"/>
</dbReference>
<dbReference type="Pfam" id="PF00646">
    <property type="entry name" value="F-box"/>
    <property type="match status" value="1"/>
</dbReference>
<feature type="domain" description="F-box" evidence="1">
    <location>
        <begin position="11"/>
        <end position="57"/>
    </location>
</feature>
<gene>
    <name evidence="2" type="ORF">TWF481_010624</name>
</gene>
<dbReference type="InterPro" id="IPR036047">
    <property type="entry name" value="F-box-like_dom_sf"/>
</dbReference>
<organism evidence="2 3">
    <name type="scientific">Arthrobotrys musiformis</name>
    <dbReference type="NCBI Taxonomy" id="47236"/>
    <lineage>
        <taxon>Eukaryota</taxon>
        <taxon>Fungi</taxon>
        <taxon>Dikarya</taxon>
        <taxon>Ascomycota</taxon>
        <taxon>Pezizomycotina</taxon>
        <taxon>Orbiliomycetes</taxon>
        <taxon>Orbiliales</taxon>
        <taxon>Orbiliaceae</taxon>
        <taxon>Arthrobotrys</taxon>
    </lineage>
</organism>
<evidence type="ECO:0000313" key="3">
    <source>
        <dbReference type="Proteomes" id="UP001370758"/>
    </source>
</evidence>
<keyword evidence="3" id="KW-1185">Reference proteome</keyword>
<name>A0AAV9W1B1_9PEZI</name>
<dbReference type="EMBL" id="JAVHJL010000007">
    <property type="protein sequence ID" value="KAK6500279.1"/>
    <property type="molecule type" value="Genomic_DNA"/>
</dbReference>
<comment type="caution">
    <text evidence="2">The sequence shown here is derived from an EMBL/GenBank/DDBJ whole genome shotgun (WGS) entry which is preliminary data.</text>
</comment>
<accession>A0AAV9W1B1</accession>
<dbReference type="InterPro" id="IPR001810">
    <property type="entry name" value="F-box_dom"/>
</dbReference>